<name>A0A177N6N5_9GAMM</name>
<dbReference type="Pfam" id="PF07589">
    <property type="entry name" value="PEP-CTERM"/>
    <property type="match status" value="1"/>
</dbReference>
<sequence>MKHILKTALLAASLLTAADANATSTVVDFEGIFDWDLVNGYGGLSGWESMAGQVSSYSEFEAHGPALGENRLHTRAGELTFDQGPVIFEGLYYNYWGSDTDVSFSLFYQGQRVYSELLDAENQPLDIYWLASGYAGLVDKIQFHGQSSDGFIVDNLTYSSAPVPLPGAIWLFGSGLVGLMLRCRQSRGG</sequence>
<evidence type="ECO:0000313" key="4">
    <source>
        <dbReference type="Proteomes" id="UP000078476"/>
    </source>
</evidence>
<dbReference type="InterPro" id="IPR013424">
    <property type="entry name" value="Ice-binding_C"/>
</dbReference>
<feature type="domain" description="Ice-binding protein C-terminal" evidence="2">
    <location>
        <begin position="162"/>
        <end position="184"/>
    </location>
</feature>
<dbReference type="AlphaFoldDB" id="A0A177N6N5"/>
<proteinExistence type="predicted"/>
<keyword evidence="1" id="KW-0732">Signal</keyword>
<comment type="caution">
    <text evidence="3">The sequence shown here is derived from an EMBL/GenBank/DDBJ whole genome shotgun (WGS) entry which is preliminary data.</text>
</comment>
<dbReference type="OrthoDB" id="5573659at2"/>
<dbReference type="STRING" id="980561.A1359_12055"/>
<keyword evidence="4" id="KW-1185">Reference proteome</keyword>
<feature type="signal peptide" evidence="1">
    <location>
        <begin position="1"/>
        <end position="22"/>
    </location>
</feature>
<protein>
    <recommendedName>
        <fullName evidence="2">Ice-binding protein C-terminal domain-containing protein</fullName>
    </recommendedName>
</protein>
<evidence type="ECO:0000313" key="3">
    <source>
        <dbReference type="EMBL" id="OAI13666.1"/>
    </source>
</evidence>
<reference evidence="3 4" key="1">
    <citation type="submission" date="2016-03" db="EMBL/GenBank/DDBJ databases">
        <authorList>
            <person name="Ploux O."/>
        </authorList>
    </citation>
    <scope>NUCLEOTIDE SEQUENCE [LARGE SCALE GENOMIC DNA]</scope>
    <source>
        <strain evidence="3 4">R-45370</strain>
    </source>
</reference>
<gene>
    <name evidence="3" type="ORF">A1359_12055</name>
</gene>
<dbReference type="EMBL" id="LUUI01000117">
    <property type="protein sequence ID" value="OAI13666.1"/>
    <property type="molecule type" value="Genomic_DNA"/>
</dbReference>
<dbReference type="Proteomes" id="UP000078476">
    <property type="component" value="Unassembled WGS sequence"/>
</dbReference>
<evidence type="ECO:0000256" key="1">
    <source>
        <dbReference type="SAM" id="SignalP"/>
    </source>
</evidence>
<organism evidence="3 4">
    <name type="scientific">Methylomonas lenta</name>
    <dbReference type="NCBI Taxonomy" id="980561"/>
    <lineage>
        <taxon>Bacteria</taxon>
        <taxon>Pseudomonadati</taxon>
        <taxon>Pseudomonadota</taxon>
        <taxon>Gammaproteobacteria</taxon>
        <taxon>Methylococcales</taxon>
        <taxon>Methylococcaceae</taxon>
        <taxon>Methylomonas</taxon>
    </lineage>
</organism>
<evidence type="ECO:0000259" key="2">
    <source>
        <dbReference type="Pfam" id="PF07589"/>
    </source>
</evidence>
<dbReference type="RefSeq" id="WP_066984154.1">
    <property type="nucleotide sequence ID" value="NZ_LUUI01000117.1"/>
</dbReference>
<feature type="chain" id="PRO_5008068809" description="Ice-binding protein C-terminal domain-containing protein" evidence="1">
    <location>
        <begin position="23"/>
        <end position="189"/>
    </location>
</feature>
<accession>A0A177N6N5</accession>